<name>A0ABM1TML7_LIMPO</name>
<evidence type="ECO:0000313" key="5">
    <source>
        <dbReference type="RefSeq" id="XP_022257122.1"/>
    </source>
</evidence>
<evidence type="ECO:0000256" key="1">
    <source>
        <dbReference type="ARBA" id="ARBA00005771"/>
    </source>
</evidence>
<dbReference type="PANTHER" id="PTHR11783">
    <property type="entry name" value="SULFOTRANSFERASE SULT"/>
    <property type="match status" value="1"/>
</dbReference>
<dbReference type="Gene3D" id="3.40.50.300">
    <property type="entry name" value="P-loop containing nucleotide triphosphate hydrolases"/>
    <property type="match status" value="1"/>
</dbReference>
<keyword evidence="4" id="KW-1185">Reference proteome</keyword>
<dbReference type="GeneID" id="106472873"/>
<keyword evidence="2" id="KW-0808">Transferase</keyword>
<comment type="similarity">
    <text evidence="1">Belongs to the sulfotransferase 1 family.</text>
</comment>
<dbReference type="RefSeq" id="XP_022257123.1">
    <property type="nucleotide sequence ID" value="XM_022401415.1"/>
</dbReference>
<feature type="domain" description="Sulfotransferase" evidence="3">
    <location>
        <begin position="52"/>
        <end position="297"/>
    </location>
</feature>
<dbReference type="InterPro" id="IPR027417">
    <property type="entry name" value="P-loop_NTPase"/>
</dbReference>
<evidence type="ECO:0000313" key="4">
    <source>
        <dbReference type="Proteomes" id="UP000694941"/>
    </source>
</evidence>
<evidence type="ECO:0000259" key="3">
    <source>
        <dbReference type="Pfam" id="PF00685"/>
    </source>
</evidence>
<organism evidence="4 6">
    <name type="scientific">Limulus polyphemus</name>
    <name type="common">Atlantic horseshoe crab</name>
    <dbReference type="NCBI Taxonomy" id="6850"/>
    <lineage>
        <taxon>Eukaryota</taxon>
        <taxon>Metazoa</taxon>
        <taxon>Ecdysozoa</taxon>
        <taxon>Arthropoda</taxon>
        <taxon>Chelicerata</taxon>
        <taxon>Merostomata</taxon>
        <taxon>Xiphosura</taxon>
        <taxon>Limulidae</taxon>
        <taxon>Limulus</taxon>
    </lineage>
</organism>
<evidence type="ECO:0000256" key="2">
    <source>
        <dbReference type="ARBA" id="ARBA00022679"/>
    </source>
</evidence>
<accession>A0ABM1TML7</accession>
<protein>
    <submittedName>
        <fullName evidence="5 6">Sulfotransferase 1 family member D1-like isoform X2</fullName>
    </submittedName>
</protein>
<sequence>MGGKNTKTFKIQDDSKNTHKKIPLHTVEGIPIPTSFFTPEKLQSAISYKATPEDVFIVTYPKCGTTWMQYIVWEIINEGAPLPSFDDMNVKYVPFLELTGREIAETMKPPKLFKVHLPYHLTPHHPEAKYIFVARNPFDCCVSFYNHTKKIKNCYHFEDGTFDDFFECFIRGEVHYGDFFDHLLSWWPHRQDPNVLFTTYEEMKSNPENAVTNVAKFLGNDYWEKLKDDKDLVDKILENTDFNNMKEKLQYNIGQDGDNDQKVEFFRKGQVGEWKENFSDEQYRRLKKHMMQKTEGTDIPKLWKDL</sequence>
<dbReference type="SUPFAM" id="SSF52540">
    <property type="entry name" value="P-loop containing nucleoside triphosphate hydrolases"/>
    <property type="match status" value="1"/>
</dbReference>
<proteinExistence type="inferred from homology"/>
<dbReference type="Pfam" id="PF00685">
    <property type="entry name" value="Sulfotransfer_1"/>
    <property type="match status" value="1"/>
</dbReference>
<gene>
    <name evidence="5 6" type="primary">LOC106472873</name>
</gene>
<dbReference type="RefSeq" id="XP_022257122.1">
    <property type="nucleotide sequence ID" value="XM_022401414.1"/>
</dbReference>
<evidence type="ECO:0000313" key="6">
    <source>
        <dbReference type="RefSeq" id="XP_022257123.1"/>
    </source>
</evidence>
<dbReference type="InterPro" id="IPR000863">
    <property type="entry name" value="Sulfotransferase_dom"/>
</dbReference>
<reference evidence="5 6" key="1">
    <citation type="submission" date="2025-05" db="UniProtKB">
        <authorList>
            <consortium name="RefSeq"/>
        </authorList>
    </citation>
    <scope>IDENTIFICATION</scope>
    <source>
        <tissue evidence="5 6">Muscle</tissue>
    </source>
</reference>
<dbReference type="Proteomes" id="UP000694941">
    <property type="component" value="Unplaced"/>
</dbReference>